<sequence length="139" mass="14733">MSRVPTSWGFVYSRVNKPRGRGARTGSTGVGPTRQPHGPRWTGCTPGSHRPAPWAPRVSHTRGRGLLTAGPHAAAARRARRRPRQRGRREAAPAPLWSPAAAVDTAERRPREGKGRGKKATVHCSPRGDGGDGGGGRSG</sequence>
<feature type="region of interest" description="Disordered" evidence="1">
    <location>
        <begin position="1"/>
        <end position="139"/>
    </location>
</feature>
<accession>A0A679BCY0</accession>
<dbReference type="EMBL" id="AP018871">
    <property type="protein sequence ID" value="BBF89782.1"/>
    <property type="molecule type" value="Genomic_DNA"/>
</dbReference>
<reference evidence="2" key="1">
    <citation type="submission" date="2018-08" db="EMBL/GenBank/DDBJ databases">
        <title>Oryza nivara genomic DNA, chromosome 11, BAC clone:BBa0106C08.</title>
        <authorList>
            <person name="Wu J."/>
            <person name="Kanamori H."/>
        </authorList>
    </citation>
    <scope>NUCLEOTIDE SEQUENCE</scope>
    <source>
        <strain evidence="2">W0106</strain>
    </source>
</reference>
<organism evidence="2">
    <name type="scientific">Oryza nivara</name>
    <name type="common">Indian wild rice</name>
    <name type="synonym">Oryza sativa f. spontanea</name>
    <dbReference type="NCBI Taxonomy" id="4536"/>
    <lineage>
        <taxon>Eukaryota</taxon>
        <taxon>Viridiplantae</taxon>
        <taxon>Streptophyta</taxon>
        <taxon>Embryophyta</taxon>
        <taxon>Tracheophyta</taxon>
        <taxon>Spermatophyta</taxon>
        <taxon>Magnoliopsida</taxon>
        <taxon>Liliopsida</taxon>
        <taxon>Poales</taxon>
        <taxon>Poaceae</taxon>
        <taxon>BOP clade</taxon>
        <taxon>Oryzoideae</taxon>
        <taxon>Oryzeae</taxon>
        <taxon>Oryzinae</taxon>
        <taxon>Oryza</taxon>
    </lineage>
</organism>
<evidence type="ECO:0000256" key="1">
    <source>
        <dbReference type="SAM" id="MobiDB-lite"/>
    </source>
</evidence>
<feature type="compositionally biased region" description="Basic and acidic residues" evidence="1">
    <location>
        <begin position="105"/>
        <end position="115"/>
    </location>
</feature>
<dbReference type="AlphaFoldDB" id="A0A679BCY0"/>
<proteinExistence type="predicted"/>
<feature type="compositionally biased region" description="Basic residues" evidence="1">
    <location>
        <begin position="75"/>
        <end position="87"/>
    </location>
</feature>
<evidence type="ECO:0000313" key="2">
    <source>
        <dbReference type="EMBL" id="BBF89782.1"/>
    </source>
</evidence>
<protein>
    <submittedName>
        <fullName evidence="2">RNA binding protein-like</fullName>
    </submittedName>
</protein>
<feature type="compositionally biased region" description="Low complexity" evidence="1">
    <location>
        <begin position="92"/>
        <end position="102"/>
    </location>
</feature>
<name>A0A679BCY0_ORYNI</name>
<gene>
    <name evidence="2" type="primary">BBa0106C08.49</name>
</gene>